<comment type="caution">
    <text evidence="8">The sequence shown here is derived from an EMBL/GenBank/DDBJ whole genome shotgun (WGS) entry which is preliminary data.</text>
</comment>
<dbReference type="OrthoDB" id="1104827at2759"/>
<evidence type="ECO:0000256" key="1">
    <source>
        <dbReference type="ARBA" id="ARBA00023054"/>
    </source>
</evidence>
<dbReference type="GO" id="GO:0070649">
    <property type="term" value="P:formin-nucleated actin cable assembly"/>
    <property type="evidence" value="ECO:0007669"/>
    <property type="project" value="UniProtKB-ARBA"/>
</dbReference>
<dbReference type="InterPro" id="IPR014767">
    <property type="entry name" value="DAD_dom"/>
</dbReference>
<dbReference type="Pfam" id="PF02181">
    <property type="entry name" value="FH2"/>
    <property type="match status" value="1"/>
</dbReference>
<accession>G2WFZ2</accession>
<dbReference type="SUPFAM" id="SSF101447">
    <property type="entry name" value="Formin homology 2 domain (FH2 domain)"/>
    <property type="match status" value="1"/>
</dbReference>
<dbReference type="SMART" id="SM01140">
    <property type="entry name" value="Drf_GBD"/>
    <property type="match status" value="1"/>
</dbReference>
<dbReference type="PROSITE" id="PS51444">
    <property type="entry name" value="FH2"/>
    <property type="match status" value="1"/>
</dbReference>
<evidence type="ECO:0000313" key="8">
    <source>
        <dbReference type="EMBL" id="GAA23961.1"/>
    </source>
</evidence>
<dbReference type="GO" id="GO:1903475">
    <property type="term" value="P:mitotic actomyosin contractile ring assembly"/>
    <property type="evidence" value="ECO:0007669"/>
    <property type="project" value="UniProtKB-ARBA"/>
</dbReference>
<dbReference type="InterPro" id="IPR016024">
    <property type="entry name" value="ARM-type_fold"/>
</dbReference>
<dbReference type="Gene3D" id="1.25.10.10">
    <property type="entry name" value="Leucine-rich Repeat Variant"/>
    <property type="match status" value="1"/>
</dbReference>
<proteinExistence type="inferred from homology"/>
<evidence type="ECO:0000313" key="9">
    <source>
        <dbReference type="Proteomes" id="UP000001608"/>
    </source>
</evidence>
<dbReference type="Gene3D" id="1.20.58.2220">
    <property type="entry name" value="Formin, FH2 domain"/>
    <property type="match status" value="1"/>
</dbReference>
<gene>
    <name evidence="8" type="primary">K7_BNR1</name>
    <name evidence="8" type="ORF">SYK7_034081</name>
</gene>
<dbReference type="EMBL" id="DG000045">
    <property type="protein sequence ID" value="GAA23961.1"/>
    <property type="molecule type" value="Genomic_DNA"/>
</dbReference>
<feature type="domain" description="FH2" evidence="7">
    <location>
        <begin position="868"/>
        <end position="1290"/>
    </location>
</feature>
<dbReference type="GO" id="GO:0005522">
    <property type="term" value="F:profilin binding"/>
    <property type="evidence" value="ECO:0007669"/>
    <property type="project" value="UniProtKB-ARBA"/>
</dbReference>
<dbReference type="GO" id="GO:0005935">
    <property type="term" value="C:cellular bud neck"/>
    <property type="evidence" value="ECO:0007669"/>
    <property type="project" value="UniProtKB-ARBA"/>
</dbReference>
<keyword evidence="1 3" id="KW-0175">Coiled coil</keyword>
<feature type="compositionally biased region" description="Pro residues" evidence="4">
    <location>
        <begin position="818"/>
        <end position="828"/>
    </location>
</feature>
<dbReference type="GO" id="GO:0031267">
    <property type="term" value="F:small GTPase binding"/>
    <property type="evidence" value="ECO:0007669"/>
    <property type="project" value="InterPro"/>
</dbReference>
<dbReference type="FunFam" id="6.10.30.50:FF:000002">
    <property type="entry name" value="BNR1p Formin"/>
    <property type="match status" value="1"/>
</dbReference>
<organism evidence="8 9">
    <name type="scientific">Saccharomyces cerevisiae (strain Kyokai no. 7 / NBRC 101557)</name>
    <name type="common">Baker's yeast</name>
    <dbReference type="NCBI Taxonomy" id="721032"/>
    <lineage>
        <taxon>Eukaryota</taxon>
        <taxon>Fungi</taxon>
        <taxon>Dikarya</taxon>
        <taxon>Ascomycota</taxon>
        <taxon>Saccharomycotina</taxon>
        <taxon>Saccharomycetes</taxon>
        <taxon>Saccharomycetales</taxon>
        <taxon>Saccharomycetaceae</taxon>
        <taxon>Saccharomyces</taxon>
    </lineage>
</organism>
<evidence type="ECO:0000259" key="5">
    <source>
        <dbReference type="PROSITE" id="PS51231"/>
    </source>
</evidence>
<reference evidence="8 9" key="1">
    <citation type="journal article" date="2011" name="DNA Res.">
        <title>Whole-genome sequencing of sake yeast Saccharomyces cerevisiae Kyokai no. 7.</title>
        <authorList>
            <person name="Akao T."/>
            <person name="Yashiro I."/>
            <person name="Hosoyama A."/>
            <person name="Kitagaki H."/>
            <person name="Horikawa H."/>
            <person name="Watanabe D."/>
            <person name="Akada R."/>
            <person name="Ando Y."/>
            <person name="Harashima S."/>
            <person name="Inoue T."/>
            <person name="Inoue Y."/>
            <person name="Kajiwara S."/>
            <person name="Kitamoto K."/>
            <person name="Kitamoto N."/>
            <person name="Kobayashi O."/>
            <person name="Kuhara S."/>
            <person name="Masubuchi T."/>
            <person name="Mizoguchi H."/>
            <person name="Nakao Y."/>
            <person name="Nakazato A."/>
            <person name="Namise M."/>
            <person name="Oba T."/>
            <person name="Ogata T."/>
            <person name="Ohta A."/>
            <person name="Sato M."/>
            <person name="Shibasaki S."/>
            <person name="Takatsume Y."/>
            <person name="Tanimoto S."/>
            <person name="Tsuboi H."/>
            <person name="Nishimura A."/>
            <person name="Yoda K."/>
            <person name="Ishikawa T."/>
            <person name="Iwashita K."/>
            <person name="Fujita N."/>
            <person name="Shimoi H."/>
        </authorList>
    </citation>
    <scope>NUCLEOTIDE SEQUENCE [LARGE SCALE GENOMIC DNA]</scope>
    <source>
        <strain evidence="9">Kyokai no. 7 / NBRC 101557</strain>
    </source>
</reference>
<sequence>MDSSPNKKTYRYPRRSLSLHARDRASEARKLEELNLNDGLVAAGLQLVGVALEKQGTGSHIYMKQKNFSANDVSSSPMVSEEVNGSEMDFNPKCMPQDASLVERMFDELLKDGTFFWGAAYKNLQNISLRRKWLLICKIRSSNHWGKKKVASSTTYSTHLATNELAENAHFLDGLVRNLSAGGMKLSKALYKLEKFLRKQSFLQLFLKDEIYLTTLIEKTLPLISKELQFVYLRCFKILMNNPLARIRALHSEPLIRWFTELLTDQNSNLKCQLLSMELLLLLTYVEGSTGCELIWDQLSILFTDWLEWFDKILADDIAIHSSLYLNWNQLKIDYSTTFLLLINSILQGFNNKTALEILNFLKKNNIHNTITFLELAYKDDPNSVVIMEQIKQFKSKESAIFDSMIKTTNDTNSLHPTKDIARIESEPLCLENCLLLKAKDSPVEAPINEIIQSLWKILDSQKPYSESIKLLKLINSLLFYLIDSFQVSTNPSFDETLESAENVDYVFQDSVNKLLDSLQSDEIARRAVTEIDDLNAKISHLNEKLNLVENHDKDHLIAKLDESESLISLKTKEIENLKLQLKATKKRLDQITTHQRLYDQPPSLASSNLSIAGSIIKNNSHGNIIFQNLAKKQQQQQKISLPKRSTSLLKSKRVTSLSSYLTDANNENESQNESEDKSKDSLFQRSTSTINFNISSMKNITNMQNVSLNSILSELEFSNSLGTQPNYQSSPVLSSVSSSPKLFPRLSSDSLDNGIQLVPEVVKLPQLPPPPPPPPPPPLPQSLLTEAEAKPDGVSCIAAPAPPPLPDLFKTKTCGAVPPPPPPPPLPESLSMNKGPSNHDLVTPPAPPLPNGLLSSSSVSINPTTTDLKPPPTEKRLKQIHWDKVEDIKDTLWEDTFQRQETIKELQTDGIFSQIEDIFKMKSPTKIANKRNAESSIALSSNNGKSSNELKKISFLSRDLAQQFGINLHMFSQLSDMEFVMKVLNCDNDIVQNVNILKFFCKEELVNIPKSMLNKYEPYSQGKDGKAVSDLQRADRIFLELCINLRFYWNARSKSLLTLSTYERDYYDLIFKLQKIDDAISHLNRSPKFKSLMFIITEIGNHMNKRIVKGIKLKSLTKLAFVRSSVDQNVSFLHFIEKVIRIKYPDIYGFVDDLKNIEDLGKISLEHVDSECHEFHKKIEDLVTQFQVGKLSKEENLDPRDQIIKKVKFKINRAKTKSELLIGQCKLTLIDLNKLMKYYGEDPNDKESKNEFFQPFIEFLAMFKKCAKENIEKEEMERVYEQRKSLLEMRTSNNKKSNGSDENDGEEVNRDAVDLLISKLREVKKDPEPLRRRKSTKLNEIAINVHEGDVKTRKDEDHVLLERTHAMLNDIQNI</sequence>
<evidence type="ECO:0000259" key="6">
    <source>
        <dbReference type="PROSITE" id="PS51232"/>
    </source>
</evidence>
<feature type="region of interest" description="Disordered" evidence="4">
    <location>
        <begin position="817"/>
        <end position="839"/>
    </location>
</feature>
<feature type="domain" description="GBD/FH3" evidence="6">
    <location>
        <begin position="94"/>
        <end position="490"/>
    </location>
</feature>
<dbReference type="InterPro" id="IPR010473">
    <property type="entry name" value="GTPase-bd"/>
</dbReference>
<feature type="domain" description="DAD" evidence="5">
    <location>
        <begin position="1302"/>
        <end position="1336"/>
    </location>
</feature>
<dbReference type="PROSITE" id="PS51232">
    <property type="entry name" value="GBD_FH3"/>
    <property type="match status" value="1"/>
</dbReference>
<dbReference type="GO" id="GO:0003779">
    <property type="term" value="F:actin binding"/>
    <property type="evidence" value="ECO:0007669"/>
    <property type="project" value="InterPro"/>
</dbReference>
<name>G2WFZ2_YEASK</name>
<dbReference type="GO" id="GO:0032153">
    <property type="term" value="C:cell division site"/>
    <property type="evidence" value="ECO:0007669"/>
    <property type="project" value="UniProtKB-ARBA"/>
</dbReference>
<dbReference type="GO" id="GO:0071474">
    <property type="term" value="P:cellular hyperosmotic response"/>
    <property type="evidence" value="ECO:0007669"/>
    <property type="project" value="UniProtKB-ARBA"/>
</dbReference>
<dbReference type="GO" id="GO:0051016">
    <property type="term" value="P:barbed-end actin filament capping"/>
    <property type="evidence" value="ECO:0007669"/>
    <property type="project" value="UniProtKB-ARBA"/>
</dbReference>
<dbReference type="Gene3D" id="6.10.30.50">
    <property type="match status" value="1"/>
</dbReference>
<protein>
    <submittedName>
        <fullName evidence="8">K7_Bnr1p</fullName>
    </submittedName>
</protein>
<evidence type="ECO:0000256" key="4">
    <source>
        <dbReference type="SAM" id="MobiDB-lite"/>
    </source>
</evidence>
<dbReference type="PANTHER" id="PTHR47102">
    <property type="entry name" value="PROTEIN BNI1"/>
    <property type="match status" value="1"/>
</dbReference>
<feature type="coiled-coil region" evidence="3">
    <location>
        <begin position="525"/>
        <end position="595"/>
    </location>
</feature>
<dbReference type="GO" id="GO:0043332">
    <property type="term" value="C:mating projection tip"/>
    <property type="evidence" value="ECO:0007669"/>
    <property type="project" value="TreeGrafter"/>
</dbReference>
<dbReference type="InterPro" id="IPR051661">
    <property type="entry name" value="Actin_filament_regulator"/>
</dbReference>
<dbReference type="FunFam" id="1.20.58.2220:FF:000006">
    <property type="entry name" value="Cytokinesis protein sepA"/>
    <property type="match status" value="1"/>
</dbReference>
<feature type="compositionally biased region" description="Pro residues" evidence="4">
    <location>
        <begin position="767"/>
        <end position="781"/>
    </location>
</feature>
<dbReference type="PANTHER" id="PTHR47102:SF1">
    <property type="entry name" value="BNI1-RELATED PROTEIN 1"/>
    <property type="match status" value="1"/>
</dbReference>
<evidence type="ECO:0000256" key="3">
    <source>
        <dbReference type="SAM" id="Coils"/>
    </source>
</evidence>
<dbReference type="GO" id="GO:0045010">
    <property type="term" value="P:actin nucleation"/>
    <property type="evidence" value="ECO:0007669"/>
    <property type="project" value="UniProtKB-ARBA"/>
</dbReference>
<dbReference type="SMART" id="SM00498">
    <property type="entry name" value="FH2"/>
    <property type="match status" value="1"/>
</dbReference>
<evidence type="ECO:0000256" key="2">
    <source>
        <dbReference type="ARBA" id="ARBA00037935"/>
    </source>
</evidence>
<dbReference type="GO" id="GO:0005737">
    <property type="term" value="C:cytoplasm"/>
    <property type="evidence" value="ECO:0007669"/>
    <property type="project" value="UniProtKB-ARBA"/>
</dbReference>
<feature type="region of interest" description="Disordered" evidence="4">
    <location>
        <begin position="764"/>
        <end position="785"/>
    </location>
</feature>
<dbReference type="PROSITE" id="PS51231">
    <property type="entry name" value="DAD"/>
    <property type="match status" value="1"/>
</dbReference>
<dbReference type="Proteomes" id="UP000001608">
    <property type="component" value="Chromosome 9"/>
</dbReference>
<evidence type="ECO:0000259" key="7">
    <source>
        <dbReference type="PROSITE" id="PS51444"/>
    </source>
</evidence>
<feature type="region of interest" description="Disordered" evidence="4">
    <location>
        <begin position="661"/>
        <end position="683"/>
    </location>
</feature>
<comment type="similarity">
    <text evidence="2">Belongs to the formin homology family. BNI1 subfamily.</text>
</comment>
<dbReference type="InterPro" id="IPR011989">
    <property type="entry name" value="ARM-like"/>
</dbReference>
<dbReference type="InterPro" id="IPR042201">
    <property type="entry name" value="FH2_Formin_sf"/>
</dbReference>
<dbReference type="SUPFAM" id="SSF48371">
    <property type="entry name" value="ARM repeat"/>
    <property type="match status" value="1"/>
</dbReference>
<dbReference type="InterPro" id="IPR015425">
    <property type="entry name" value="FH2_Formin"/>
</dbReference>
<feature type="region of interest" description="Disordered" evidence="4">
    <location>
        <begin position="1290"/>
        <end position="1309"/>
    </location>
</feature>
<dbReference type="HOGENOM" id="CLU_002339_0_0_1"/>
<dbReference type="InterPro" id="IPR014768">
    <property type="entry name" value="GBD/FH3_dom"/>
</dbReference>